<dbReference type="Pfam" id="PF00078">
    <property type="entry name" value="RVT_1"/>
    <property type="match status" value="1"/>
</dbReference>
<dbReference type="PROSITE" id="PS50878">
    <property type="entry name" value="RT_POL"/>
    <property type="match status" value="1"/>
</dbReference>
<accession>A0AAU9VA84</accession>
<organism evidence="2 3">
    <name type="scientific">Euphydryas editha</name>
    <name type="common">Edith's checkerspot</name>
    <dbReference type="NCBI Taxonomy" id="104508"/>
    <lineage>
        <taxon>Eukaryota</taxon>
        <taxon>Metazoa</taxon>
        <taxon>Ecdysozoa</taxon>
        <taxon>Arthropoda</taxon>
        <taxon>Hexapoda</taxon>
        <taxon>Insecta</taxon>
        <taxon>Pterygota</taxon>
        <taxon>Neoptera</taxon>
        <taxon>Endopterygota</taxon>
        <taxon>Lepidoptera</taxon>
        <taxon>Glossata</taxon>
        <taxon>Ditrysia</taxon>
        <taxon>Papilionoidea</taxon>
        <taxon>Nymphalidae</taxon>
        <taxon>Nymphalinae</taxon>
        <taxon>Euphydryas</taxon>
    </lineage>
</organism>
<dbReference type="GO" id="GO:0071897">
    <property type="term" value="P:DNA biosynthetic process"/>
    <property type="evidence" value="ECO:0007669"/>
    <property type="project" value="UniProtKB-ARBA"/>
</dbReference>
<dbReference type="AlphaFoldDB" id="A0AAU9VA84"/>
<dbReference type="InterPro" id="IPR043502">
    <property type="entry name" value="DNA/RNA_pol_sf"/>
</dbReference>
<dbReference type="PANTHER" id="PTHR33332">
    <property type="entry name" value="REVERSE TRANSCRIPTASE DOMAIN-CONTAINING PROTEIN"/>
    <property type="match status" value="1"/>
</dbReference>
<dbReference type="InterPro" id="IPR000477">
    <property type="entry name" value="RT_dom"/>
</dbReference>
<name>A0AAU9VA84_EUPED</name>
<protein>
    <recommendedName>
        <fullName evidence="1">Reverse transcriptase domain-containing protein</fullName>
    </recommendedName>
</protein>
<dbReference type="EMBL" id="CAKOGL010000031">
    <property type="protein sequence ID" value="CAH2108359.1"/>
    <property type="molecule type" value="Genomic_DNA"/>
</dbReference>
<dbReference type="Proteomes" id="UP001153954">
    <property type="component" value="Unassembled WGS sequence"/>
</dbReference>
<sequence>MVYRLVYNLYQYGLPDRLVRIIRNYLSNCTFRYRFEGTVSSSKRIRAGVPQGSVLFPTFFSLYTNDIAIPAKSGVTKLALFADDTALFTTSTSMKVLTRRLQSATTTLVVWFTKWRIEVNADKSALRQ</sequence>
<evidence type="ECO:0000259" key="1">
    <source>
        <dbReference type="PROSITE" id="PS50878"/>
    </source>
</evidence>
<gene>
    <name evidence="2" type="ORF">EEDITHA_LOCUS22303</name>
</gene>
<proteinExistence type="predicted"/>
<evidence type="ECO:0000313" key="2">
    <source>
        <dbReference type="EMBL" id="CAH2108359.1"/>
    </source>
</evidence>
<keyword evidence="3" id="KW-1185">Reference proteome</keyword>
<feature type="domain" description="Reverse transcriptase" evidence="1">
    <location>
        <begin position="1"/>
        <end position="128"/>
    </location>
</feature>
<dbReference type="SUPFAM" id="SSF56672">
    <property type="entry name" value="DNA/RNA polymerases"/>
    <property type="match status" value="1"/>
</dbReference>
<evidence type="ECO:0000313" key="3">
    <source>
        <dbReference type="Proteomes" id="UP001153954"/>
    </source>
</evidence>
<comment type="caution">
    <text evidence="2">The sequence shown here is derived from an EMBL/GenBank/DDBJ whole genome shotgun (WGS) entry which is preliminary data.</text>
</comment>
<reference evidence="2" key="1">
    <citation type="submission" date="2022-03" db="EMBL/GenBank/DDBJ databases">
        <authorList>
            <person name="Tunstrom K."/>
        </authorList>
    </citation>
    <scope>NUCLEOTIDE SEQUENCE</scope>
</reference>